<evidence type="ECO:0000256" key="4">
    <source>
        <dbReference type="ARBA" id="ARBA00013244"/>
    </source>
</evidence>
<name>A0ABU0R9U8_9MICO</name>
<evidence type="ECO:0000256" key="7">
    <source>
        <dbReference type="ARBA" id="ARBA00022798"/>
    </source>
</evidence>
<evidence type="ECO:0000313" key="12">
    <source>
        <dbReference type="EMBL" id="MDQ0894855.1"/>
    </source>
</evidence>
<gene>
    <name evidence="12" type="ORF">QFZ26_002410</name>
</gene>
<keyword evidence="5" id="KW-0444">Lipid biosynthesis</keyword>
<evidence type="ECO:0000256" key="9">
    <source>
        <dbReference type="ARBA" id="ARBA00023315"/>
    </source>
</evidence>
<keyword evidence="7" id="KW-0319">Glycerol metabolism</keyword>
<comment type="caution">
    <text evidence="12">The sequence shown here is derived from an EMBL/GenBank/DDBJ whole genome shotgun (WGS) entry which is preliminary data.</text>
</comment>
<evidence type="ECO:0000256" key="6">
    <source>
        <dbReference type="ARBA" id="ARBA00022679"/>
    </source>
</evidence>
<dbReference type="Gene3D" id="3.30.559.10">
    <property type="entry name" value="Chloramphenicol acetyltransferase-like domain"/>
    <property type="match status" value="1"/>
</dbReference>
<dbReference type="PANTHER" id="PTHR31650">
    <property type="entry name" value="O-ACYLTRANSFERASE (WSD1-LIKE) FAMILY PROTEIN"/>
    <property type="match status" value="1"/>
</dbReference>
<dbReference type="EC" id="2.3.1.20" evidence="4"/>
<dbReference type="Proteomes" id="UP001239083">
    <property type="component" value="Unassembled WGS sequence"/>
</dbReference>
<evidence type="ECO:0000256" key="10">
    <source>
        <dbReference type="ARBA" id="ARBA00048109"/>
    </source>
</evidence>
<evidence type="ECO:0000259" key="11">
    <source>
        <dbReference type="Pfam" id="PF03007"/>
    </source>
</evidence>
<evidence type="ECO:0000256" key="5">
    <source>
        <dbReference type="ARBA" id="ARBA00022516"/>
    </source>
</evidence>
<keyword evidence="9" id="KW-0012">Acyltransferase</keyword>
<dbReference type="Pfam" id="PF03007">
    <property type="entry name" value="WS_DGAT_cat"/>
    <property type="match status" value="1"/>
</dbReference>
<evidence type="ECO:0000256" key="8">
    <source>
        <dbReference type="ARBA" id="ARBA00023098"/>
    </source>
</evidence>
<dbReference type="InterPro" id="IPR004255">
    <property type="entry name" value="O-acyltransferase_WSD1_N"/>
</dbReference>
<sequence length="201" mass="21112">MRPATQRLAAVDEANIVLDHAGQVNVFLVAGLLSNGGFVGPDGTPDFELLRSALRERIAELPPLRKVPVAAGRRHRWDEVSPDLEHHVRLVEAVDGLAGLERLCGELMSVPLGLDRPLWEILIVPGASPGQVGVVLRIHHAVADGMAAVAISQRLFDPSEPGLTPASVSSFHSPCRAQSKGHDATCGAFSEGSASACTASG</sequence>
<dbReference type="PANTHER" id="PTHR31650:SF1">
    <property type="entry name" value="WAX ESTER SYNTHASE_DIACYLGLYCEROL ACYLTRANSFERASE 4-RELATED"/>
    <property type="match status" value="1"/>
</dbReference>
<dbReference type="RefSeq" id="WP_307042435.1">
    <property type="nucleotide sequence ID" value="NZ_JAUSYY010000001.1"/>
</dbReference>
<evidence type="ECO:0000256" key="2">
    <source>
        <dbReference type="ARBA" id="ARBA00005189"/>
    </source>
</evidence>
<comment type="similarity">
    <text evidence="3">Belongs to the long-chain O-acyltransferase family.</text>
</comment>
<evidence type="ECO:0000256" key="1">
    <source>
        <dbReference type="ARBA" id="ARBA00004771"/>
    </source>
</evidence>
<accession>A0ABU0R9U8</accession>
<protein>
    <recommendedName>
        <fullName evidence="4">diacylglycerol O-acyltransferase</fullName>
        <ecNumber evidence="4">2.3.1.20</ecNumber>
    </recommendedName>
</protein>
<comment type="catalytic activity">
    <reaction evidence="10">
        <text>an acyl-CoA + a 1,2-diacyl-sn-glycerol = a triacyl-sn-glycerol + CoA</text>
        <dbReference type="Rhea" id="RHEA:10868"/>
        <dbReference type="ChEBI" id="CHEBI:17815"/>
        <dbReference type="ChEBI" id="CHEBI:57287"/>
        <dbReference type="ChEBI" id="CHEBI:58342"/>
        <dbReference type="ChEBI" id="CHEBI:64615"/>
        <dbReference type="EC" id="2.3.1.20"/>
    </reaction>
</comment>
<reference evidence="12 13" key="1">
    <citation type="submission" date="2023-07" db="EMBL/GenBank/DDBJ databases">
        <title>Comparative genomics of wheat-associated soil bacteria to identify genetic determinants of phenazine resistance.</title>
        <authorList>
            <person name="Mouncey N."/>
        </authorList>
    </citation>
    <scope>NUCLEOTIDE SEQUENCE [LARGE SCALE GENOMIC DNA]</scope>
    <source>
        <strain evidence="12 13">V3I3</strain>
    </source>
</reference>
<evidence type="ECO:0000313" key="13">
    <source>
        <dbReference type="Proteomes" id="UP001239083"/>
    </source>
</evidence>
<comment type="pathway">
    <text evidence="1">Glycerolipid metabolism; triacylglycerol biosynthesis.</text>
</comment>
<dbReference type="InterPro" id="IPR045034">
    <property type="entry name" value="O-acyltransferase_WSD1-like"/>
</dbReference>
<keyword evidence="8" id="KW-0443">Lipid metabolism</keyword>
<keyword evidence="6" id="KW-0808">Transferase</keyword>
<dbReference type="InterPro" id="IPR023213">
    <property type="entry name" value="CAT-like_dom_sf"/>
</dbReference>
<dbReference type="SUPFAM" id="SSF52777">
    <property type="entry name" value="CoA-dependent acyltransferases"/>
    <property type="match status" value="1"/>
</dbReference>
<organism evidence="12 13">
    <name type="scientific">Agromyces ramosus</name>
    <dbReference type="NCBI Taxonomy" id="33879"/>
    <lineage>
        <taxon>Bacteria</taxon>
        <taxon>Bacillati</taxon>
        <taxon>Actinomycetota</taxon>
        <taxon>Actinomycetes</taxon>
        <taxon>Micrococcales</taxon>
        <taxon>Microbacteriaceae</taxon>
        <taxon>Agromyces</taxon>
    </lineage>
</organism>
<proteinExistence type="inferred from homology"/>
<comment type="pathway">
    <text evidence="2">Lipid metabolism.</text>
</comment>
<feature type="domain" description="O-acyltransferase WSD1-like N-terminal" evidence="11">
    <location>
        <begin position="45"/>
        <end position="161"/>
    </location>
</feature>
<keyword evidence="13" id="KW-1185">Reference proteome</keyword>
<evidence type="ECO:0000256" key="3">
    <source>
        <dbReference type="ARBA" id="ARBA00009587"/>
    </source>
</evidence>
<dbReference type="EMBL" id="JAUSYY010000001">
    <property type="protein sequence ID" value="MDQ0894855.1"/>
    <property type="molecule type" value="Genomic_DNA"/>
</dbReference>